<sequence length="409" mass="47317">MVEEDNVRQTQKRRRLTWDVATSVQPEVSQRDDEDNEDRPAPAPVLRRHVSPPKRDDDGDGHYVFRLGENLTPRSIRYLARWVKQIASAVGTFGRVLECWDRQTREHVAIKVVRSISKYRDAAMIEVDILQRLAKYDKDGSNCVKMHGWFDYRNHICIVFEKLGPSLCDFLKRNKYTPLPMDLVREFGRQILESVAYMHDLQLIHTDLKPENILLVSSEYVKLPVCKKLSDGTNFRCLPKSSAIKLIDFGSTSYGYRIHTSIVSTRQYRAPEIILGLGWTYPCDIWSIGCILAELCTGEPLFQTHENLEHLAMMERVLGPLPDHMARKANRGAEKYFRRSRLNWPEGAVSRYSIRAVRKLDYLKNIVSRHVDSSRYALVNLLHGLLKFDPSERLTACQALEHPFFKDST</sequence>
<proteinExistence type="inferred from homology"/>
<dbReference type="GO" id="GO:0004674">
    <property type="term" value="F:protein serine/threonine kinase activity"/>
    <property type="evidence" value="ECO:0007669"/>
    <property type="project" value="UniProtKB-KW"/>
</dbReference>
<dbReference type="GO" id="GO:0004712">
    <property type="term" value="F:protein serine/threonine/tyrosine kinase activity"/>
    <property type="evidence" value="ECO:0007669"/>
    <property type="project" value="UniProtKB-EC"/>
</dbReference>
<comment type="catalytic activity">
    <reaction evidence="10">
        <text>L-tyrosyl-[protein] + ATP = O-phospho-L-tyrosyl-[protein] + ADP + H(+)</text>
        <dbReference type="Rhea" id="RHEA:10596"/>
        <dbReference type="Rhea" id="RHEA-COMP:10136"/>
        <dbReference type="Rhea" id="RHEA-COMP:20101"/>
        <dbReference type="ChEBI" id="CHEBI:15378"/>
        <dbReference type="ChEBI" id="CHEBI:30616"/>
        <dbReference type="ChEBI" id="CHEBI:46858"/>
        <dbReference type="ChEBI" id="CHEBI:61978"/>
        <dbReference type="ChEBI" id="CHEBI:456216"/>
        <dbReference type="EC" id="2.7.12.1"/>
    </reaction>
</comment>
<dbReference type="InterPro" id="IPR051175">
    <property type="entry name" value="CLK_kinases"/>
</dbReference>
<dbReference type="InterPro" id="IPR011009">
    <property type="entry name" value="Kinase-like_dom_sf"/>
</dbReference>
<keyword evidence="14" id="KW-1185">Reference proteome</keyword>
<dbReference type="EMBL" id="JAVIJP010000001">
    <property type="protein sequence ID" value="KAL3655646.1"/>
    <property type="molecule type" value="Genomic_DNA"/>
</dbReference>
<feature type="region of interest" description="Disordered" evidence="11">
    <location>
        <begin position="1"/>
        <end position="62"/>
    </location>
</feature>
<comment type="caution">
    <text evidence="13">The sequence shown here is derived from an EMBL/GenBank/DDBJ whole genome shotgun (WGS) entry which is preliminary data.</text>
</comment>
<keyword evidence="4" id="KW-0547">Nucleotide-binding</keyword>
<evidence type="ECO:0000256" key="2">
    <source>
        <dbReference type="ARBA" id="ARBA00022527"/>
    </source>
</evidence>
<dbReference type="EC" id="2.7.12.1" evidence="1"/>
<name>A0ABD3EQW5_9LAMI</name>
<dbReference type="SUPFAM" id="SSF56112">
    <property type="entry name" value="Protein kinase-like (PK-like)"/>
    <property type="match status" value="1"/>
</dbReference>
<organism evidence="13 14">
    <name type="scientific">Castilleja foliolosa</name>
    <dbReference type="NCBI Taxonomy" id="1961234"/>
    <lineage>
        <taxon>Eukaryota</taxon>
        <taxon>Viridiplantae</taxon>
        <taxon>Streptophyta</taxon>
        <taxon>Embryophyta</taxon>
        <taxon>Tracheophyta</taxon>
        <taxon>Spermatophyta</taxon>
        <taxon>Magnoliopsida</taxon>
        <taxon>eudicotyledons</taxon>
        <taxon>Gunneridae</taxon>
        <taxon>Pentapetalae</taxon>
        <taxon>asterids</taxon>
        <taxon>lamiids</taxon>
        <taxon>Lamiales</taxon>
        <taxon>Orobanchaceae</taxon>
        <taxon>Pedicularideae</taxon>
        <taxon>Castillejinae</taxon>
        <taxon>Castilleja</taxon>
    </lineage>
</organism>
<dbReference type="CDD" id="cd14134">
    <property type="entry name" value="PKc_CLK"/>
    <property type="match status" value="1"/>
</dbReference>
<dbReference type="PANTHER" id="PTHR45646:SF11">
    <property type="entry name" value="SERINE_THREONINE-PROTEIN KINASE DOA"/>
    <property type="match status" value="1"/>
</dbReference>
<comment type="similarity">
    <text evidence="7">Belongs to the protein kinase superfamily. CMGC Ser/Thr protein kinase family. Lammer subfamily.</text>
</comment>
<evidence type="ECO:0000256" key="8">
    <source>
        <dbReference type="ARBA" id="ARBA00049003"/>
    </source>
</evidence>
<dbReference type="Pfam" id="PF00069">
    <property type="entry name" value="Pkinase"/>
    <property type="match status" value="1"/>
</dbReference>
<evidence type="ECO:0000256" key="5">
    <source>
        <dbReference type="ARBA" id="ARBA00022777"/>
    </source>
</evidence>
<evidence type="ECO:0000256" key="10">
    <source>
        <dbReference type="ARBA" id="ARBA00051680"/>
    </source>
</evidence>
<feature type="compositionally biased region" description="Basic and acidic residues" evidence="11">
    <location>
        <begin position="53"/>
        <end position="62"/>
    </location>
</feature>
<dbReference type="InterPro" id="IPR008271">
    <property type="entry name" value="Ser/Thr_kinase_AS"/>
</dbReference>
<keyword evidence="5 13" id="KW-0418">Kinase</keyword>
<dbReference type="Gene3D" id="1.10.510.10">
    <property type="entry name" value="Transferase(Phosphotransferase) domain 1"/>
    <property type="match status" value="1"/>
</dbReference>
<dbReference type="SMART" id="SM00220">
    <property type="entry name" value="S_TKc"/>
    <property type="match status" value="1"/>
</dbReference>
<dbReference type="PROSITE" id="PS00108">
    <property type="entry name" value="PROTEIN_KINASE_ST"/>
    <property type="match status" value="1"/>
</dbReference>
<evidence type="ECO:0000256" key="6">
    <source>
        <dbReference type="ARBA" id="ARBA00022840"/>
    </source>
</evidence>
<dbReference type="Gene3D" id="3.30.200.20">
    <property type="entry name" value="Phosphorylase Kinase, domain 1"/>
    <property type="match status" value="1"/>
</dbReference>
<evidence type="ECO:0000256" key="11">
    <source>
        <dbReference type="SAM" id="MobiDB-lite"/>
    </source>
</evidence>
<evidence type="ECO:0000256" key="1">
    <source>
        <dbReference type="ARBA" id="ARBA00013203"/>
    </source>
</evidence>
<keyword evidence="6" id="KW-0067">ATP-binding</keyword>
<evidence type="ECO:0000256" key="7">
    <source>
        <dbReference type="ARBA" id="ARBA00037966"/>
    </source>
</evidence>
<protein>
    <recommendedName>
        <fullName evidence="1">dual-specificity kinase</fullName>
        <ecNumber evidence="1">2.7.12.1</ecNumber>
    </recommendedName>
</protein>
<evidence type="ECO:0000259" key="12">
    <source>
        <dbReference type="PROSITE" id="PS50011"/>
    </source>
</evidence>
<comment type="catalytic activity">
    <reaction evidence="8">
        <text>L-seryl-[protein] + ATP = O-phospho-L-seryl-[protein] + ADP + H(+)</text>
        <dbReference type="Rhea" id="RHEA:17989"/>
        <dbReference type="Rhea" id="RHEA-COMP:9863"/>
        <dbReference type="Rhea" id="RHEA-COMP:11604"/>
        <dbReference type="ChEBI" id="CHEBI:15378"/>
        <dbReference type="ChEBI" id="CHEBI:29999"/>
        <dbReference type="ChEBI" id="CHEBI:30616"/>
        <dbReference type="ChEBI" id="CHEBI:83421"/>
        <dbReference type="ChEBI" id="CHEBI:456216"/>
        <dbReference type="EC" id="2.7.12.1"/>
    </reaction>
</comment>
<dbReference type="PANTHER" id="PTHR45646">
    <property type="entry name" value="SERINE/THREONINE-PROTEIN KINASE DOA-RELATED"/>
    <property type="match status" value="1"/>
</dbReference>
<gene>
    <name evidence="13" type="primary">AFC3_1</name>
    <name evidence="13" type="ORF">CASFOL_000042</name>
</gene>
<dbReference type="InterPro" id="IPR000719">
    <property type="entry name" value="Prot_kinase_dom"/>
</dbReference>
<dbReference type="Proteomes" id="UP001632038">
    <property type="component" value="Unassembled WGS sequence"/>
</dbReference>
<keyword evidence="2" id="KW-0723">Serine/threonine-protein kinase</keyword>
<dbReference type="PROSITE" id="PS50011">
    <property type="entry name" value="PROTEIN_KINASE_DOM"/>
    <property type="match status" value="1"/>
</dbReference>
<dbReference type="GO" id="GO:0005524">
    <property type="term" value="F:ATP binding"/>
    <property type="evidence" value="ECO:0007669"/>
    <property type="project" value="UniProtKB-KW"/>
</dbReference>
<dbReference type="AlphaFoldDB" id="A0ABD3EQW5"/>
<reference evidence="14" key="1">
    <citation type="journal article" date="2024" name="IScience">
        <title>Strigolactones Initiate the Formation of Haustorium-like Structures in Castilleja.</title>
        <authorList>
            <person name="Buerger M."/>
            <person name="Peterson D."/>
            <person name="Chory J."/>
        </authorList>
    </citation>
    <scope>NUCLEOTIDE SEQUENCE [LARGE SCALE GENOMIC DNA]</scope>
</reference>
<accession>A0ABD3EQW5</accession>
<evidence type="ECO:0000313" key="14">
    <source>
        <dbReference type="Proteomes" id="UP001632038"/>
    </source>
</evidence>
<evidence type="ECO:0000256" key="9">
    <source>
        <dbReference type="ARBA" id="ARBA00049308"/>
    </source>
</evidence>
<comment type="catalytic activity">
    <reaction evidence="9">
        <text>L-threonyl-[protein] + ATP = O-phospho-L-threonyl-[protein] + ADP + H(+)</text>
        <dbReference type="Rhea" id="RHEA:46608"/>
        <dbReference type="Rhea" id="RHEA-COMP:11060"/>
        <dbReference type="Rhea" id="RHEA-COMP:11605"/>
        <dbReference type="ChEBI" id="CHEBI:15378"/>
        <dbReference type="ChEBI" id="CHEBI:30013"/>
        <dbReference type="ChEBI" id="CHEBI:30616"/>
        <dbReference type="ChEBI" id="CHEBI:61977"/>
        <dbReference type="ChEBI" id="CHEBI:456216"/>
        <dbReference type="EC" id="2.7.12.1"/>
    </reaction>
</comment>
<feature type="domain" description="Protein kinase" evidence="12">
    <location>
        <begin position="82"/>
        <end position="405"/>
    </location>
</feature>
<evidence type="ECO:0000256" key="4">
    <source>
        <dbReference type="ARBA" id="ARBA00022741"/>
    </source>
</evidence>
<evidence type="ECO:0000313" key="13">
    <source>
        <dbReference type="EMBL" id="KAL3655646.1"/>
    </source>
</evidence>
<dbReference type="FunFam" id="1.10.510.10:FF:000612">
    <property type="entry name" value="Serine/threonine-protein kinase AFC2"/>
    <property type="match status" value="1"/>
</dbReference>
<evidence type="ECO:0000256" key="3">
    <source>
        <dbReference type="ARBA" id="ARBA00022679"/>
    </source>
</evidence>
<keyword evidence="3 13" id="KW-0808">Transferase</keyword>